<reference evidence="4" key="1">
    <citation type="submission" date="2025-08" db="UniProtKB">
        <authorList>
            <consortium name="Ensembl"/>
        </authorList>
    </citation>
    <scope>IDENTIFICATION</scope>
</reference>
<dbReference type="PRINTS" id="PR00633">
    <property type="entry name" value="RCCNDNSATION"/>
</dbReference>
<reference evidence="4" key="2">
    <citation type="submission" date="2025-09" db="UniProtKB">
        <authorList>
            <consortium name="Ensembl"/>
        </authorList>
    </citation>
    <scope>IDENTIFICATION</scope>
</reference>
<dbReference type="SUPFAM" id="SSF50985">
    <property type="entry name" value="RCC1/BLIP-II"/>
    <property type="match status" value="1"/>
</dbReference>
<feature type="repeat" description="RCC1" evidence="2">
    <location>
        <begin position="95"/>
        <end position="150"/>
    </location>
</feature>
<dbReference type="InterPro" id="IPR058923">
    <property type="entry name" value="RCC1-like_dom"/>
</dbReference>
<dbReference type="PANTHER" id="PTHR22872">
    <property type="entry name" value="BTK-BINDING PROTEIN-RELATED"/>
    <property type="match status" value="1"/>
</dbReference>
<protein>
    <recommendedName>
        <fullName evidence="3">RCC1-like domain-containing protein</fullName>
    </recommendedName>
</protein>
<sequence length="210" mass="22272">TSHNERVCAGFTQEAAFLQLLRIGVSVSQVSCGSQHSIALTKDGLVFTWGHNSRGQLGLGQCGESSPEQVQHLSDLPVVQVAAGGEHSFSVSLSGAVFGWGNNSCGQLGLGDTTGTTSFYKLISLYKASSYEKTCLISCGLLHTAVLTKDGAVFTFGSGQHGQLGHNSFRDELRPRLIAELLGSKVIQVACGRYTMNVLNGASIFLLYDL</sequence>
<dbReference type="PROSITE" id="PS50012">
    <property type="entry name" value="RCC1_3"/>
    <property type="match status" value="3"/>
</dbReference>
<dbReference type="AlphaFoldDB" id="A0A3B4A7P5"/>
<dbReference type="PROSITE" id="PS00626">
    <property type="entry name" value="RCC1_2"/>
    <property type="match status" value="3"/>
</dbReference>
<evidence type="ECO:0000259" key="3">
    <source>
        <dbReference type="Pfam" id="PF25390"/>
    </source>
</evidence>
<keyword evidence="1" id="KW-0677">Repeat</keyword>
<keyword evidence="5" id="KW-1185">Reference proteome</keyword>
<dbReference type="STRING" id="409849.ENSPMGP00000012750"/>
<evidence type="ECO:0000256" key="1">
    <source>
        <dbReference type="ARBA" id="ARBA00022737"/>
    </source>
</evidence>
<dbReference type="Pfam" id="PF25390">
    <property type="entry name" value="WD40_RLD"/>
    <property type="match status" value="1"/>
</dbReference>
<dbReference type="InterPro" id="IPR000408">
    <property type="entry name" value="Reg_chr_condens"/>
</dbReference>
<proteinExistence type="predicted"/>
<organism evidence="4 5">
    <name type="scientific">Periophthalmus magnuspinnatus</name>
    <dbReference type="NCBI Taxonomy" id="409849"/>
    <lineage>
        <taxon>Eukaryota</taxon>
        <taxon>Metazoa</taxon>
        <taxon>Chordata</taxon>
        <taxon>Craniata</taxon>
        <taxon>Vertebrata</taxon>
        <taxon>Euteleostomi</taxon>
        <taxon>Actinopterygii</taxon>
        <taxon>Neopterygii</taxon>
        <taxon>Teleostei</taxon>
        <taxon>Neoteleostei</taxon>
        <taxon>Acanthomorphata</taxon>
        <taxon>Gobiaria</taxon>
        <taxon>Gobiiformes</taxon>
        <taxon>Gobioidei</taxon>
        <taxon>Gobiidae</taxon>
        <taxon>Oxudercinae</taxon>
        <taxon>Periophthalmus</taxon>
    </lineage>
</organism>
<evidence type="ECO:0000313" key="4">
    <source>
        <dbReference type="Ensembl" id="ENSPMGP00000012750.1"/>
    </source>
</evidence>
<dbReference type="Proteomes" id="UP000261520">
    <property type="component" value="Unplaced"/>
</dbReference>
<evidence type="ECO:0000313" key="5">
    <source>
        <dbReference type="Proteomes" id="UP000261520"/>
    </source>
</evidence>
<feature type="domain" description="RCC1-like" evidence="3">
    <location>
        <begin position="25"/>
        <end position="195"/>
    </location>
</feature>
<dbReference type="Ensembl" id="ENSPMGT00000013603.1">
    <property type="protein sequence ID" value="ENSPMGP00000012750.1"/>
    <property type="gene ID" value="ENSPMGG00000010509.1"/>
</dbReference>
<feature type="repeat" description="RCC1" evidence="2">
    <location>
        <begin position="44"/>
        <end position="94"/>
    </location>
</feature>
<dbReference type="InterPro" id="IPR051625">
    <property type="entry name" value="Signaling_Regulatory_Domain"/>
</dbReference>
<feature type="repeat" description="RCC1" evidence="2">
    <location>
        <begin position="151"/>
        <end position="202"/>
    </location>
</feature>
<evidence type="ECO:0000256" key="2">
    <source>
        <dbReference type="PROSITE-ProRule" id="PRU00235"/>
    </source>
</evidence>
<accession>A0A3B4A7P5</accession>
<dbReference type="Gene3D" id="2.130.10.30">
    <property type="entry name" value="Regulator of chromosome condensation 1/beta-lactamase-inhibitor protein II"/>
    <property type="match status" value="1"/>
</dbReference>
<name>A0A3B4A7P5_9GOBI</name>
<dbReference type="InterPro" id="IPR009091">
    <property type="entry name" value="RCC1/BLIP-II"/>
</dbReference>